<organism evidence="4 5">
    <name type="scientific">Butyrivibrio proteoclasticus</name>
    <dbReference type="NCBI Taxonomy" id="43305"/>
    <lineage>
        <taxon>Bacteria</taxon>
        <taxon>Bacillati</taxon>
        <taxon>Bacillota</taxon>
        <taxon>Clostridia</taxon>
        <taxon>Lachnospirales</taxon>
        <taxon>Lachnospiraceae</taxon>
        <taxon>Butyrivibrio</taxon>
    </lineage>
</organism>
<dbReference type="InterPro" id="IPR048329">
    <property type="entry name" value="PcRGLX_1st"/>
</dbReference>
<reference evidence="5" key="1">
    <citation type="submission" date="2016-10" db="EMBL/GenBank/DDBJ databases">
        <authorList>
            <person name="Varghese N."/>
            <person name="Submissions S."/>
        </authorList>
    </citation>
    <scope>NUCLEOTIDE SEQUENCE [LARGE SCALE GENOMIC DNA]</scope>
    <source>
        <strain evidence="5">P18</strain>
    </source>
</reference>
<feature type="domain" description="PcRGLX/YetA-like C-terminal alpha/alpha toroid" evidence="3">
    <location>
        <begin position="447"/>
        <end position="851"/>
    </location>
</feature>
<protein>
    <submittedName>
        <fullName evidence="4">Uncharacterized protein</fullName>
    </submittedName>
</protein>
<feature type="domain" description="PcRGLX/YetA-like N-terminal RIFT barrel" evidence="1">
    <location>
        <begin position="2"/>
        <end position="66"/>
    </location>
</feature>
<dbReference type="Pfam" id="PF21345">
    <property type="entry name" value="PcRGLX_2nd"/>
    <property type="match status" value="1"/>
</dbReference>
<name>A0A1I5SZW5_9FIRM</name>
<dbReference type="InterPro" id="IPR048331">
    <property type="entry name" value="PcRGLX/YetA_3rd"/>
</dbReference>
<evidence type="ECO:0000259" key="2">
    <source>
        <dbReference type="Pfam" id="PF21345"/>
    </source>
</evidence>
<evidence type="ECO:0000259" key="3">
    <source>
        <dbReference type="Pfam" id="PF21346"/>
    </source>
</evidence>
<proteinExistence type="predicted"/>
<evidence type="ECO:0000313" key="5">
    <source>
        <dbReference type="Proteomes" id="UP000182624"/>
    </source>
</evidence>
<dbReference type="InterPro" id="IPR045793">
    <property type="entry name" value="PcRGLX/YetA-like"/>
</dbReference>
<dbReference type="EMBL" id="FOXO01000007">
    <property type="protein sequence ID" value="SFP76310.1"/>
    <property type="molecule type" value="Genomic_DNA"/>
</dbReference>
<accession>A0A1I5SZW5</accession>
<keyword evidence="5" id="KW-1185">Reference proteome</keyword>
<evidence type="ECO:0000313" key="4">
    <source>
        <dbReference type="EMBL" id="SFP76310.1"/>
    </source>
</evidence>
<gene>
    <name evidence="4" type="ORF">SAMN04487928_107150</name>
</gene>
<sequence length="856" mass="99156">MKVHRLAETAAKGYTTFGSMWERGSVKRNASFSIKYGDKEEILQSRVTAFWPDGSVKWAAHVVDTGKIGDVAEVLPVLNQDDAEGAMDTCNVKESESSFDITAGKLSLSVNKEGSILFSDLCYDGKMLAKCAYLQVLIENREDEYTKKTVPFEGVVEKAEIKECGITRCVVKFSGIHKTPCDSRIPFSIFMEIYKDSPEFRFTHTFFYDGDEAKDFLKGVGISFDVPAKGEQYNRHVKFATDNGCFNEENAMLLCWHPRVNPDIYKAQVAGERLSFTENKDEDIDAVKASKEIPIWNDYYLFQDSSEHFVIRKRTNKENVCYIDCLNGNRAKGVAAFGSECGGIMVGLKDFWQKYPSTIEFKDVLKDMARATIWLIPPQADAYDFRHYEDTGYSQTYYEGFDVYGASAYGIANTSEYSIRFFDELIPADKEIDEFCDRVQNRAFYYAGAEYLHSLRAFGFWSLEERKTKAEEFFEQQIDKVFDFYKNEIEQRKWYGIFDYGDFMHTYDPYRHVWRYDMGGYAWQNTELVPTFWLWFYFLRTGRSDVFKICEAMTRHCSEVDVYHFGKYKGLGSRHNVRHWGCPCKEARIAMAGHHRMYYYLTGDYRLMDYFEEVKDADVAVGETDPLRFFFDKKDMVYPTHARTGPDWSSFCSDWLTWWEQNEDEKYLEKIKTGIADLKQTPLKLMSGTDFEYDPETSHMRYIGDRATGGSHLSICQGSEQTWLEMTQLLDDPEWDKMLADYGWFYTIDNAEQNRLTDGKIGQRQFAYPFMAAGVVAYAASYYDDEKLGKKVWQILKDAISSETGDDTYKEIVVENAGNQEKLREITGISTNVAAQWCLNTIVAMEFARKWMPKEI</sequence>
<evidence type="ECO:0000259" key="1">
    <source>
        <dbReference type="Pfam" id="PF19501"/>
    </source>
</evidence>
<dbReference type="RefSeq" id="WP_074886036.1">
    <property type="nucleotide sequence ID" value="NZ_FOXO01000007.1"/>
</dbReference>
<dbReference type="PANTHER" id="PTHR40081">
    <property type="entry name" value="CONCANAVALIN A-LIKE LECTIN/GLUCANASE"/>
    <property type="match status" value="1"/>
</dbReference>
<feature type="domain" description="PcRGLX/YetA-like central beta-sandwich" evidence="2">
    <location>
        <begin position="91"/>
        <end position="434"/>
    </location>
</feature>
<dbReference type="InterPro" id="IPR048330">
    <property type="entry name" value="PcRGLX/YetA_2nd"/>
</dbReference>
<dbReference type="Proteomes" id="UP000182624">
    <property type="component" value="Unassembled WGS sequence"/>
</dbReference>
<dbReference type="AlphaFoldDB" id="A0A1I5SZW5"/>
<dbReference type="Pfam" id="PF19501">
    <property type="entry name" value="PcRGLX_1st"/>
    <property type="match status" value="1"/>
</dbReference>
<dbReference type="Pfam" id="PF21346">
    <property type="entry name" value="PcRGLX_3rd"/>
    <property type="match status" value="1"/>
</dbReference>
<dbReference type="PANTHER" id="PTHR40081:SF1">
    <property type="entry name" value="TAT PATHWAY SIGNAL SEQUENCE DOMAIN PROTEIN"/>
    <property type="match status" value="1"/>
</dbReference>